<evidence type="ECO:0000313" key="3">
    <source>
        <dbReference type="Proteomes" id="UP000248889"/>
    </source>
</evidence>
<comment type="caution">
    <text evidence="2">The sequence shown here is derived from an EMBL/GenBank/DDBJ whole genome shotgun (WGS) entry which is preliminary data.</text>
</comment>
<dbReference type="AlphaFoldDB" id="A0A2X0IQ88"/>
<keyword evidence="3" id="KW-1185">Reference proteome</keyword>
<dbReference type="OrthoDB" id="3854530at2"/>
<feature type="compositionally biased region" description="Basic and acidic residues" evidence="1">
    <location>
        <begin position="53"/>
        <end position="69"/>
    </location>
</feature>
<proteinExistence type="predicted"/>
<feature type="region of interest" description="Disordered" evidence="1">
    <location>
        <begin position="53"/>
        <end position="77"/>
    </location>
</feature>
<evidence type="ECO:0000313" key="2">
    <source>
        <dbReference type="EMBL" id="RAG86807.1"/>
    </source>
</evidence>
<gene>
    <name evidence="2" type="ORF">DN069_04530</name>
</gene>
<dbReference type="Proteomes" id="UP000248889">
    <property type="component" value="Unassembled WGS sequence"/>
</dbReference>
<protein>
    <submittedName>
        <fullName evidence="2">Uncharacterized protein</fullName>
    </submittedName>
</protein>
<dbReference type="RefSeq" id="WP_111499501.1">
    <property type="nucleotide sequence ID" value="NZ_QKYN01000020.1"/>
</dbReference>
<evidence type="ECO:0000256" key="1">
    <source>
        <dbReference type="SAM" id="MobiDB-lite"/>
    </source>
</evidence>
<organism evidence="2 3">
    <name type="scientific">Streptacidiphilus pinicola</name>
    <dbReference type="NCBI Taxonomy" id="2219663"/>
    <lineage>
        <taxon>Bacteria</taxon>
        <taxon>Bacillati</taxon>
        <taxon>Actinomycetota</taxon>
        <taxon>Actinomycetes</taxon>
        <taxon>Kitasatosporales</taxon>
        <taxon>Streptomycetaceae</taxon>
        <taxon>Streptacidiphilus</taxon>
    </lineage>
</organism>
<name>A0A2X0IQ88_9ACTN</name>
<reference evidence="2 3" key="1">
    <citation type="submission" date="2018-06" db="EMBL/GenBank/DDBJ databases">
        <title>Streptacidiphilus pinicola sp. nov., isolated from pine grove soil.</title>
        <authorList>
            <person name="Roh S.G."/>
            <person name="Park S."/>
            <person name="Kim M.-K."/>
            <person name="Yun B.-R."/>
            <person name="Park J."/>
            <person name="Kim M.J."/>
            <person name="Kim Y.S."/>
            <person name="Kim S.B."/>
        </authorList>
    </citation>
    <scope>NUCLEOTIDE SEQUENCE [LARGE SCALE GENOMIC DNA]</scope>
    <source>
        <strain evidence="2 3">MMS16-CNU450</strain>
    </source>
</reference>
<accession>A0A2X0IQ88</accession>
<dbReference type="EMBL" id="QKYN01000020">
    <property type="protein sequence ID" value="RAG86807.1"/>
    <property type="molecule type" value="Genomic_DNA"/>
</dbReference>
<sequence length="77" mass="8650">MTHEALDHAYPVEIAALTPGEHGRQVRIERPGTTPVVVVCSSRRQFEEVLGRERPDIGPDDEQLVHWADHPGQWTAT</sequence>